<comment type="cofactor">
    <cofactor evidence="1 6">
        <name>Mg(2+)</name>
        <dbReference type="ChEBI" id="CHEBI:18420"/>
    </cofactor>
</comment>
<keyword evidence="5 6" id="KW-0378">Hydrolase</keyword>
<dbReference type="PANTHER" id="PTHR43222">
    <property type="entry name" value="NUDIX HYDROLASE 23"/>
    <property type="match status" value="1"/>
</dbReference>
<dbReference type="Gene3D" id="3.90.79.10">
    <property type="entry name" value="Nucleoside Triphosphate Pyrophosphohydrolase"/>
    <property type="match status" value="1"/>
</dbReference>
<organism evidence="8 9">
    <name type="scientific">Porticoccus litoralis</name>
    <dbReference type="NCBI Taxonomy" id="434086"/>
    <lineage>
        <taxon>Bacteria</taxon>
        <taxon>Pseudomonadati</taxon>
        <taxon>Pseudomonadota</taxon>
        <taxon>Gammaproteobacteria</taxon>
        <taxon>Cellvibrionales</taxon>
        <taxon>Porticoccaceae</taxon>
        <taxon>Porticoccus</taxon>
    </lineage>
</organism>
<dbReference type="InterPro" id="IPR033713">
    <property type="entry name" value="NudJ"/>
</dbReference>
<evidence type="ECO:0000256" key="5">
    <source>
        <dbReference type="ARBA" id="ARBA00022801"/>
    </source>
</evidence>
<evidence type="ECO:0000256" key="1">
    <source>
        <dbReference type="ARBA" id="ARBA00001946"/>
    </source>
</evidence>
<dbReference type="InterPro" id="IPR020084">
    <property type="entry name" value="NUDIX_hydrolase_CS"/>
</dbReference>
<dbReference type="Pfam" id="PF00293">
    <property type="entry name" value="NUDIX"/>
    <property type="match status" value="1"/>
</dbReference>
<gene>
    <name evidence="6" type="primary">nudJ</name>
    <name evidence="8" type="ORF">Q8A57_10075</name>
</gene>
<dbReference type="GO" id="GO:0004787">
    <property type="term" value="F:thiamine diphosphate phosphatase activity"/>
    <property type="evidence" value="ECO:0007669"/>
    <property type="project" value="InterPro"/>
</dbReference>
<evidence type="ECO:0000313" key="9">
    <source>
        <dbReference type="Proteomes" id="UP001178354"/>
    </source>
</evidence>
<dbReference type="Proteomes" id="UP001178354">
    <property type="component" value="Unassembled WGS sequence"/>
</dbReference>
<dbReference type="EC" id="3.6.1.-" evidence="6"/>
<evidence type="ECO:0000256" key="2">
    <source>
        <dbReference type="ARBA" id="ARBA00007608"/>
    </source>
</evidence>
<sequence length="148" mass="16786">MPDRIHLTVATVVKRDDKFLLVREFSDQKTVLNQPAGHVEPGETPLEAAVRETLEETGWHVRPTALISFTTYLSPTNGITYYRLAIAADAVEFDPKATLDSDIEEALWLDYEEILQNENSLRSPMVMQAINDYLKGPLYPLDILKTPR</sequence>
<dbReference type="PROSITE" id="PS00893">
    <property type="entry name" value="NUDIX_BOX"/>
    <property type="match status" value="1"/>
</dbReference>
<dbReference type="RefSeq" id="WP_305170980.1">
    <property type="nucleotide sequence ID" value="NZ_JAUUUU010000006.1"/>
</dbReference>
<dbReference type="GO" id="GO:0017111">
    <property type="term" value="F:ribonucleoside triphosphate phosphatase activity"/>
    <property type="evidence" value="ECO:0007669"/>
    <property type="project" value="InterPro"/>
</dbReference>
<name>A0AAW8B698_9GAMM</name>
<dbReference type="CDD" id="cd03675">
    <property type="entry name" value="NUDIX_Hydrolase"/>
    <property type="match status" value="1"/>
</dbReference>
<accession>A0AAW8B698</accession>
<evidence type="ECO:0000256" key="3">
    <source>
        <dbReference type="ARBA" id="ARBA00011245"/>
    </source>
</evidence>
<reference evidence="8" key="2">
    <citation type="submission" date="2023-08" db="EMBL/GenBank/DDBJ databases">
        <authorList>
            <person name="Luo J."/>
        </authorList>
    </citation>
    <scope>NUCLEOTIDE SEQUENCE</scope>
    <source>
        <strain evidence="8">DSM 25064</strain>
    </source>
</reference>
<keyword evidence="9" id="KW-1185">Reference proteome</keyword>
<protein>
    <recommendedName>
        <fullName evidence="4 6">Phosphatase NudJ</fullName>
        <ecNumber evidence="6">3.6.1.-</ecNumber>
    </recommendedName>
</protein>
<evidence type="ECO:0000313" key="8">
    <source>
        <dbReference type="EMBL" id="MDP1521317.1"/>
    </source>
</evidence>
<dbReference type="InterPro" id="IPR000086">
    <property type="entry name" value="NUDIX_hydrolase_dom"/>
</dbReference>
<comment type="caution">
    <text evidence="8">The sequence shown here is derived from an EMBL/GenBank/DDBJ whole genome shotgun (WGS) entry which is preliminary data.</text>
</comment>
<comment type="subunit">
    <text evidence="3 6">Monomer.</text>
</comment>
<dbReference type="PANTHER" id="PTHR43222:SF11">
    <property type="entry name" value="PHOSPHATASE NUDJ"/>
    <property type="match status" value="1"/>
</dbReference>
<dbReference type="SUPFAM" id="SSF55811">
    <property type="entry name" value="Nudix"/>
    <property type="match status" value="1"/>
</dbReference>
<dbReference type="GO" id="GO:0017110">
    <property type="term" value="F:nucleoside diphosphate phosphatase activity"/>
    <property type="evidence" value="ECO:0007669"/>
    <property type="project" value="InterPro"/>
</dbReference>
<keyword evidence="6" id="KW-0460">Magnesium</keyword>
<dbReference type="InterPro" id="IPR015797">
    <property type="entry name" value="NUDIX_hydrolase-like_dom_sf"/>
</dbReference>
<evidence type="ECO:0000259" key="7">
    <source>
        <dbReference type="PROSITE" id="PS51462"/>
    </source>
</evidence>
<proteinExistence type="inferred from homology"/>
<dbReference type="EMBL" id="JAUUUU010000006">
    <property type="protein sequence ID" value="MDP1521317.1"/>
    <property type="molecule type" value="Genomic_DNA"/>
</dbReference>
<comment type="similarity">
    <text evidence="2 6">Belongs to the Nudix hydrolase family. NudJ subfamily.</text>
</comment>
<evidence type="ECO:0000256" key="4">
    <source>
        <dbReference type="ARBA" id="ARBA00015552"/>
    </source>
</evidence>
<evidence type="ECO:0000256" key="6">
    <source>
        <dbReference type="RuleBase" id="RU364043"/>
    </source>
</evidence>
<feature type="domain" description="Nudix hydrolase" evidence="7">
    <location>
        <begin position="4"/>
        <end position="131"/>
    </location>
</feature>
<dbReference type="AlphaFoldDB" id="A0AAW8B698"/>
<reference evidence="8" key="1">
    <citation type="journal article" date="2010" name="Int. J. Syst. Evol. Microbiol.">
        <title>Porticoccus litoralis gen. nov., sp. nov., a gammaproteobacterium isolated from the Yellow Sea.</title>
        <authorList>
            <person name="Oh H.M."/>
            <person name="Kim H."/>
            <person name="Kim K.M."/>
            <person name="Min G.S."/>
            <person name="Cho J.C."/>
        </authorList>
    </citation>
    <scope>NUCLEOTIDE SEQUENCE</scope>
    <source>
        <strain evidence="8">DSM 25064</strain>
    </source>
</reference>
<dbReference type="PROSITE" id="PS51462">
    <property type="entry name" value="NUDIX"/>
    <property type="match status" value="1"/>
</dbReference>